<dbReference type="AlphaFoldDB" id="A0A914W6K3"/>
<reference evidence="4" key="1">
    <citation type="submission" date="2022-11" db="UniProtKB">
        <authorList>
            <consortium name="WormBaseParasite"/>
        </authorList>
    </citation>
    <scope>IDENTIFICATION</scope>
</reference>
<evidence type="ECO:0000259" key="2">
    <source>
        <dbReference type="Pfam" id="PF17919"/>
    </source>
</evidence>
<sequence>MATDASPHGIGAIILHRYKYCKEKAIKDASKTLSPAKRNYSQIEKEALSIIYGITKFHQYFFIGQSTNNPGPSSHSEGNQQITTLYLLYQFEAGQPEKAIAIGKFDPKRKVVHGTEVGKKEGAFEVILVIDGDAMGTDGEALMPKSFLIWPLNRATKCLGMTEETICFCSKMIEQYLKNRGHAKCTSAIDGRPMEMFFGRPLHQDYMAVTTEDDKEGEGISFDDDTDECFMIE</sequence>
<keyword evidence="1" id="KW-0511">Multifunctional enzyme</keyword>
<dbReference type="InterPro" id="IPR050951">
    <property type="entry name" value="Retrovirus_Pol_polyprotein"/>
</dbReference>
<name>A0A914W6K3_9BILA</name>
<protein>
    <submittedName>
        <fullName evidence="4">Reverse transcriptase/retrotransposon-derived protein RNase H-like domain-containing protein</fullName>
    </submittedName>
</protein>
<feature type="domain" description="Reverse transcriptase/retrotransposon-derived protein RNase H-like" evidence="2">
    <location>
        <begin position="2"/>
        <end position="62"/>
    </location>
</feature>
<dbReference type="PANTHER" id="PTHR37984:SF5">
    <property type="entry name" value="PROTEIN NYNRIN-LIKE"/>
    <property type="match status" value="1"/>
</dbReference>
<keyword evidence="3" id="KW-1185">Reference proteome</keyword>
<proteinExistence type="predicted"/>
<dbReference type="WBParaSite" id="PSAMB.scaffold3312size18793.g21080.t1">
    <property type="protein sequence ID" value="PSAMB.scaffold3312size18793.g21080.t1"/>
    <property type="gene ID" value="PSAMB.scaffold3312size18793.g21080"/>
</dbReference>
<accession>A0A914W6K3</accession>
<dbReference type="Pfam" id="PF17919">
    <property type="entry name" value="RT_RNaseH_2"/>
    <property type="match status" value="1"/>
</dbReference>
<dbReference type="Proteomes" id="UP000887566">
    <property type="component" value="Unplaced"/>
</dbReference>
<dbReference type="GO" id="GO:0003824">
    <property type="term" value="F:catalytic activity"/>
    <property type="evidence" value="ECO:0007669"/>
    <property type="project" value="UniProtKB-KW"/>
</dbReference>
<evidence type="ECO:0000256" key="1">
    <source>
        <dbReference type="ARBA" id="ARBA00023268"/>
    </source>
</evidence>
<organism evidence="3 4">
    <name type="scientific">Plectus sambesii</name>
    <dbReference type="NCBI Taxonomy" id="2011161"/>
    <lineage>
        <taxon>Eukaryota</taxon>
        <taxon>Metazoa</taxon>
        <taxon>Ecdysozoa</taxon>
        <taxon>Nematoda</taxon>
        <taxon>Chromadorea</taxon>
        <taxon>Plectida</taxon>
        <taxon>Plectina</taxon>
        <taxon>Plectoidea</taxon>
        <taxon>Plectidae</taxon>
        <taxon>Plectus</taxon>
    </lineage>
</organism>
<evidence type="ECO:0000313" key="4">
    <source>
        <dbReference type="WBParaSite" id="PSAMB.scaffold3312size18793.g21080.t1"/>
    </source>
</evidence>
<dbReference type="SUPFAM" id="SSF56672">
    <property type="entry name" value="DNA/RNA polymerases"/>
    <property type="match status" value="1"/>
</dbReference>
<dbReference type="InterPro" id="IPR041577">
    <property type="entry name" value="RT_RNaseH_2"/>
</dbReference>
<evidence type="ECO:0000313" key="3">
    <source>
        <dbReference type="Proteomes" id="UP000887566"/>
    </source>
</evidence>
<dbReference type="PANTHER" id="PTHR37984">
    <property type="entry name" value="PROTEIN CBG26694"/>
    <property type="match status" value="1"/>
</dbReference>
<dbReference type="InterPro" id="IPR043502">
    <property type="entry name" value="DNA/RNA_pol_sf"/>
</dbReference>